<proteinExistence type="predicted"/>
<dbReference type="VEuPathDB" id="FungiDB:MMYC01_202743"/>
<dbReference type="Proteomes" id="UP000078237">
    <property type="component" value="Unassembled WGS sequence"/>
</dbReference>
<name>A0A175WCP4_9PEZI</name>
<organism evidence="1 2">
    <name type="scientific">Madurella mycetomatis</name>
    <dbReference type="NCBI Taxonomy" id="100816"/>
    <lineage>
        <taxon>Eukaryota</taxon>
        <taxon>Fungi</taxon>
        <taxon>Dikarya</taxon>
        <taxon>Ascomycota</taxon>
        <taxon>Pezizomycotina</taxon>
        <taxon>Sordariomycetes</taxon>
        <taxon>Sordariomycetidae</taxon>
        <taxon>Sordariales</taxon>
        <taxon>Sordariales incertae sedis</taxon>
        <taxon>Madurella</taxon>
    </lineage>
</organism>
<comment type="caution">
    <text evidence="1">The sequence shown here is derived from an EMBL/GenBank/DDBJ whole genome shotgun (WGS) entry which is preliminary data.</text>
</comment>
<protein>
    <submittedName>
        <fullName evidence="1">Uncharacterized protein</fullName>
    </submittedName>
</protein>
<gene>
    <name evidence="1" type="ORF">MMYC01_202743</name>
</gene>
<reference evidence="1 2" key="1">
    <citation type="journal article" date="2016" name="Genome Announc.">
        <title>Genome Sequence of Madurella mycetomatis mm55, Isolated from a Human Mycetoma Case in Sudan.</title>
        <authorList>
            <person name="Smit S."/>
            <person name="Derks M.F."/>
            <person name="Bervoets S."/>
            <person name="Fahal A."/>
            <person name="van Leeuwen W."/>
            <person name="van Belkum A."/>
            <person name="van de Sande W.W."/>
        </authorList>
    </citation>
    <scope>NUCLEOTIDE SEQUENCE [LARGE SCALE GENOMIC DNA]</scope>
    <source>
        <strain evidence="2">mm55</strain>
    </source>
</reference>
<evidence type="ECO:0000313" key="2">
    <source>
        <dbReference type="Proteomes" id="UP000078237"/>
    </source>
</evidence>
<dbReference type="OrthoDB" id="248923at2759"/>
<evidence type="ECO:0000313" key="1">
    <source>
        <dbReference type="EMBL" id="KXX81548.1"/>
    </source>
</evidence>
<sequence length="167" mass="18752">MSEVSGSQSQTIPLNDFLNTRDDLHFVWNDANREASEFWLRPVEAAALDRNTRFSITATKKYLRPPAPFVQQGPELGNSGSTVVYKVAAPEGYSYRRPLALKVIVCKDNFRLSGPDSRVRRKALEEVKNMTNIQRPHTVAYAASFEDYCISPVKVDRCKARAADSPS</sequence>
<keyword evidence="2" id="KW-1185">Reference proteome</keyword>
<dbReference type="AlphaFoldDB" id="A0A175WCP4"/>
<accession>A0A175WCP4</accession>
<dbReference type="EMBL" id="LCTW02000032">
    <property type="protein sequence ID" value="KXX81548.1"/>
    <property type="molecule type" value="Genomic_DNA"/>
</dbReference>